<evidence type="ECO:0000256" key="5">
    <source>
        <dbReference type="ARBA" id="ARBA00022801"/>
    </source>
</evidence>
<dbReference type="InterPro" id="IPR011118">
    <property type="entry name" value="Tannase/feruloyl_esterase"/>
</dbReference>
<organism evidence="9 10">
    <name type="scientific">Marinobacterium lutimaris</name>
    <dbReference type="NCBI Taxonomy" id="568106"/>
    <lineage>
        <taxon>Bacteria</taxon>
        <taxon>Pseudomonadati</taxon>
        <taxon>Pseudomonadota</taxon>
        <taxon>Gammaproteobacteria</taxon>
        <taxon>Oceanospirillales</taxon>
        <taxon>Oceanospirillaceae</taxon>
        <taxon>Marinobacterium</taxon>
    </lineage>
</organism>
<dbReference type="EMBL" id="FNVQ01000003">
    <property type="protein sequence ID" value="SEG67376.1"/>
    <property type="molecule type" value="Genomic_DNA"/>
</dbReference>
<dbReference type="SUPFAM" id="SSF53474">
    <property type="entry name" value="alpha/beta-Hydrolases"/>
    <property type="match status" value="1"/>
</dbReference>
<dbReference type="GO" id="GO:0046872">
    <property type="term" value="F:metal ion binding"/>
    <property type="evidence" value="ECO:0007669"/>
    <property type="project" value="UniProtKB-KW"/>
</dbReference>
<feature type="chain" id="PRO_5009294487" evidence="8">
    <location>
        <begin position="24"/>
        <end position="514"/>
    </location>
</feature>
<keyword evidence="6" id="KW-0106">Calcium</keyword>
<reference evidence="9 10" key="1">
    <citation type="submission" date="2016-10" db="EMBL/GenBank/DDBJ databases">
        <authorList>
            <person name="de Groot N.N."/>
        </authorList>
    </citation>
    <scope>NUCLEOTIDE SEQUENCE [LARGE SCALE GENOMIC DNA]</scope>
    <source>
        <strain evidence="9 10">DSM 22012</strain>
    </source>
</reference>
<dbReference type="Proteomes" id="UP000236745">
    <property type="component" value="Unassembled WGS sequence"/>
</dbReference>
<evidence type="ECO:0000256" key="8">
    <source>
        <dbReference type="SAM" id="SignalP"/>
    </source>
</evidence>
<feature type="signal peptide" evidence="8">
    <location>
        <begin position="1"/>
        <end position="23"/>
    </location>
</feature>
<evidence type="ECO:0000256" key="6">
    <source>
        <dbReference type="ARBA" id="ARBA00022837"/>
    </source>
</evidence>
<keyword evidence="10" id="KW-1185">Reference proteome</keyword>
<accession>A0A1H6C4U0</accession>
<dbReference type="GO" id="GO:0052689">
    <property type="term" value="F:carboxylic ester hydrolase activity"/>
    <property type="evidence" value="ECO:0007669"/>
    <property type="project" value="UniProtKB-KW"/>
</dbReference>
<evidence type="ECO:0000256" key="3">
    <source>
        <dbReference type="ARBA" id="ARBA00022723"/>
    </source>
</evidence>
<evidence type="ECO:0000256" key="1">
    <source>
        <dbReference type="ARBA" id="ARBA00006249"/>
    </source>
</evidence>
<keyword evidence="4 8" id="KW-0732">Signal</keyword>
<evidence type="ECO:0000313" key="9">
    <source>
        <dbReference type="EMBL" id="SEG67376.1"/>
    </source>
</evidence>
<name>A0A1H6C4U0_9GAMM</name>
<evidence type="ECO:0000313" key="10">
    <source>
        <dbReference type="Proteomes" id="UP000236745"/>
    </source>
</evidence>
<keyword evidence="5" id="KW-0378">Hydrolase</keyword>
<dbReference type="OrthoDB" id="7197884at2"/>
<evidence type="ECO:0000256" key="7">
    <source>
        <dbReference type="ARBA" id="ARBA00023157"/>
    </source>
</evidence>
<evidence type="ECO:0000256" key="4">
    <source>
        <dbReference type="ARBA" id="ARBA00022729"/>
    </source>
</evidence>
<dbReference type="AlphaFoldDB" id="A0A1H6C4U0"/>
<dbReference type="RefSeq" id="WP_104003986.1">
    <property type="nucleotide sequence ID" value="NZ_FNVQ01000003.1"/>
</dbReference>
<dbReference type="PANTHER" id="PTHR33938">
    <property type="entry name" value="FERULOYL ESTERASE B-RELATED"/>
    <property type="match status" value="1"/>
</dbReference>
<evidence type="ECO:0000256" key="2">
    <source>
        <dbReference type="ARBA" id="ARBA00022487"/>
    </source>
</evidence>
<dbReference type="PANTHER" id="PTHR33938:SF15">
    <property type="entry name" value="FERULOYL ESTERASE B-RELATED"/>
    <property type="match status" value="1"/>
</dbReference>
<dbReference type="InterPro" id="IPR029058">
    <property type="entry name" value="AB_hydrolase_fold"/>
</dbReference>
<proteinExistence type="inferred from homology"/>
<comment type="similarity">
    <text evidence="1">Belongs to the tannase family.</text>
</comment>
<keyword evidence="2" id="KW-0719">Serine esterase</keyword>
<keyword evidence="3" id="KW-0479">Metal-binding</keyword>
<dbReference type="Gene3D" id="3.40.50.1820">
    <property type="entry name" value="alpha/beta hydrolase"/>
    <property type="match status" value="1"/>
</dbReference>
<keyword evidence="7" id="KW-1015">Disulfide bond</keyword>
<dbReference type="Pfam" id="PF07519">
    <property type="entry name" value="Tannase"/>
    <property type="match status" value="1"/>
</dbReference>
<sequence length="514" mass="54644">MSPSFLTAPLLLAGTLVAAPAMASSCADLSQLDLFGVEISNAEAQPAQTLPPDPMSAMTGSSPRPVEVGAHCLVEGKIDDREGVNGRYGIRFQMRLPDQWNGRFLFQGGGGMDGFIAPAIGSIPSTGSTATPALSRGYAVVSMDGGHNGQGGDFAEDQQARLDLAYVAIGKVTDTAKVLIQARYEKAPEHSFFMGCSNGGREAMMAAQRFPTEFDGIVAGNPGFHLSRASLTQAWDVQTLMSVAPNGDLSQALTQSDLDSVSSEILAQCDAKDGLEDGIVAGQCDFDPEALRGKLADNKLDALLTVMNGPKGKNGEALYSDWPWDPGINSAGWRAWKLGSEQRPAMNLSIGPASLTKLFMTPPQESIPEPLDFDALARNVSSVGGYFDADEVFLSTFAHQGGKLVIFQGLADPVFSANDIARWYTEASAITPDTARLFMVPGMTHCGGGNATFENFDPLTLLENWKETGEAPQMMPARAPSMPEREMPLCAYPTYAEYQGGEVNNASSFACVEP</sequence>
<protein>
    <submittedName>
        <fullName evidence="9">Feruloyl esterase</fullName>
    </submittedName>
</protein>
<gene>
    <name evidence="9" type="ORF">SAMN05444390_103129</name>
</gene>